<dbReference type="RefSeq" id="WP_406791910.1">
    <property type="nucleotide sequence ID" value="NZ_JBJHZX010000012.1"/>
</dbReference>
<dbReference type="InterPro" id="IPR010994">
    <property type="entry name" value="RuvA_2-like"/>
</dbReference>
<keyword evidence="4" id="KW-1185">Reference proteome</keyword>
<dbReference type="Gene3D" id="3.10.560.10">
    <property type="entry name" value="Outer membrane lipoprotein wza domain like"/>
    <property type="match status" value="1"/>
</dbReference>
<dbReference type="InterPro" id="IPR004509">
    <property type="entry name" value="Competence_ComEA_HhH"/>
</dbReference>
<dbReference type="Pfam" id="PF10531">
    <property type="entry name" value="SLBB"/>
    <property type="match status" value="1"/>
</dbReference>
<evidence type="ECO:0000313" key="3">
    <source>
        <dbReference type="EMBL" id="MFL0195790.1"/>
    </source>
</evidence>
<dbReference type="PANTHER" id="PTHR21180">
    <property type="entry name" value="ENDONUCLEASE/EXONUCLEASE/PHOSPHATASE FAMILY DOMAIN-CONTAINING PROTEIN 1"/>
    <property type="match status" value="1"/>
</dbReference>
<dbReference type="PANTHER" id="PTHR21180:SF32">
    <property type="entry name" value="ENDONUCLEASE_EXONUCLEASE_PHOSPHATASE FAMILY DOMAIN-CONTAINING PROTEIN 1"/>
    <property type="match status" value="1"/>
</dbReference>
<dbReference type="Pfam" id="PF12836">
    <property type="entry name" value="HHH_3"/>
    <property type="match status" value="1"/>
</dbReference>
<organism evidence="3 4">
    <name type="scientific">Candidatus Clostridium eludens</name>
    <dbReference type="NCBI Taxonomy" id="3381663"/>
    <lineage>
        <taxon>Bacteria</taxon>
        <taxon>Bacillati</taxon>
        <taxon>Bacillota</taxon>
        <taxon>Clostridia</taxon>
        <taxon>Eubacteriales</taxon>
        <taxon>Clostridiaceae</taxon>
        <taxon>Clostridium</taxon>
    </lineage>
</organism>
<protein>
    <submittedName>
        <fullName evidence="3">Helix-hairpin-helix domain-containing protein</fullName>
    </submittedName>
</protein>
<dbReference type="InterPro" id="IPR019554">
    <property type="entry name" value="Soluble_ligand-bd"/>
</dbReference>
<keyword evidence="1" id="KW-1133">Transmembrane helix</keyword>
<dbReference type="EMBL" id="JBJHZX010000012">
    <property type="protein sequence ID" value="MFL0195790.1"/>
    <property type="molecule type" value="Genomic_DNA"/>
</dbReference>
<evidence type="ECO:0000259" key="2">
    <source>
        <dbReference type="SMART" id="SM00278"/>
    </source>
</evidence>
<feature type="domain" description="Helix-hairpin-helix DNA-binding motif class 1" evidence="2">
    <location>
        <begin position="151"/>
        <end position="170"/>
    </location>
</feature>
<dbReference type="InterPro" id="IPR051675">
    <property type="entry name" value="Endo/Exo/Phosphatase_dom_1"/>
</dbReference>
<dbReference type="SUPFAM" id="SSF47781">
    <property type="entry name" value="RuvA domain 2-like"/>
    <property type="match status" value="1"/>
</dbReference>
<dbReference type="Proteomes" id="UP001623660">
    <property type="component" value="Unassembled WGS sequence"/>
</dbReference>
<comment type="caution">
    <text evidence="3">The sequence shown here is derived from an EMBL/GenBank/DDBJ whole genome shotgun (WGS) entry which is preliminary data.</text>
</comment>
<feature type="transmembrane region" description="Helical" evidence="1">
    <location>
        <begin position="7"/>
        <end position="26"/>
    </location>
</feature>
<evidence type="ECO:0000256" key="1">
    <source>
        <dbReference type="SAM" id="Phobius"/>
    </source>
</evidence>
<dbReference type="NCBIfam" id="TIGR00426">
    <property type="entry name" value="competence protein ComEA helix-hairpin-helix repeat region"/>
    <property type="match status" value="1"/>
</dbReference>
<accession>A0ABW8SIF8</accession>
<keyword evidence="1" id="KW-0812">Transmembrane</keyword>
<sequence>MKNKKKIIGSAVILIIVSVFLIAGYINSRTASSTSSNKEDIFKEQSNIEKAENTAEGALGDITVYINGEVKNPGVYKLKQDSRIEDLVKACGGFTNEANSYKLNLAKKLKDEDYIYVDKKLENKDQGSENSQEQNGIGVEGKININSATKEELKTIPGIGDVTAQKIIDYREQNGDFSSMEDLKQIDRIGDKTLEKIKDKADVR</sequence>
<proteinExistence type="predicted"/>
<name>A0ABW8SIF8_9CLOT</name>
<keyword evidence="1" id="KW-0472">Membrane</keyword>
<gene>
    <name evidence="3" type="ORF">ACJDU8_09475</name>
</gene>
<dbReference type="Gene3D" id="1.10.150.280">
    <property type="entry name" value="AF1531-like domain"/>
    <property type="match status" value="1"/>
</dbReference>
<evidence type="ECO:0000313" key="4">
    <source>
        <dbReference type="Proteomes" id="UP001623660"/>
    </source>
</evidence>
<reference evidence="3 4" key="1">
    <citation type="submission" date="2024-11" db="EMBL/GenBank/DDBJ databases">
        <authorList>
            <person name="Heng Y.C."/>
            <person name="Lim A.C.H."/>
            <person name="Lee J.K.Y."/>
            <person name="Kittelmann S."/>
        </authorList>
    </citation>
    <scope>NUCLEOTIDE SEQUENCE [LARGE SCALE GENOMIC DNA]</scope>
    <source>
        <strain evidence="3 4">WILCCON 0269</strain>
    </source>
</reference>
<dbReference type="InterPro" id="IPR003583">
    <property type="entry name" value="Hlx-hairpin-Hlx_DNA-bd_motif"/>
</dbReference>
<dbReference type="SMART" id="SM00278">
    <property type="entry name" value="HhH1"/>
    <property type="match status" value="2"/>
</dbReference>
<feature type="domain" description="Helix-hairpin-helix DNA-binding motif class 1" evidence="2">
    <location>
        <begin position="181"/>
        <end position="200"/>
    </location>
</feature>